<reference evidence="2 3" key="1">
    <citation type="submission" date="2017-01" db="EMBL/GenBank/DDBJ databases">
        <authorList>
            <person name="Varghese N."/>
            <person name="Submissions S."/>
        </authorList>
    </citation>
    <scope>NUCLEOTIDE SEQUENCE [LARGE SCALE GENOMIC DNA]</scope>
    <source>
        <strain evidence="2 3">ATCC 35905</strain>
    </source>
</reference>
<dbReference type="PANTHER" id="PTHR14087">
    <property type="entry name" value="THYMOCYTE NUCLEAR PROTEIN 1"/>
    <property type="match status" value="1"/>
</dbReference>
<protein>
    <submittedName>
        <fullName evidence="2">Predicted RNA-binding protein, contains PUA-like domain</fullName>
    </submittedName>
</protein>
<evidence type="ECO:0000313" key="3">
    <source>
        <dbReference type="Proteomes" id="UP000186308"/>
    </source>
</evidence>
<dbReference type="AlphaFoldDB" id="A0A8G2CI88"/>
<organism evidence="2 3">
    <name type="scientific">Acidiphilium rubrum</name>
    <dbReference type="NCBI Taxonomy" id="526"/>
    <lineage>
        <taxon>Bacteria</taxon>
        <taxon>Pseudomonadati</taxon>
        <taxon>Pseudomonadota</taxon>
        <taxon>Alphaproteobacteria</taxon>
        <taxon>Acetobacterales</taxon>
        <taxon>Acidocellaceae</taxon>
        <taxon>Acidiphilium</taxon>
    </lineage>
</organism>
<dbReference type="InterPro" id="IPR002740">
    <property type="entry name" value="EVE_domain"/>
</dbReference>
<proteinExistence type="predicted"/>
<dbReference type="OrthoDB" id="9791347at2"/>
<dbReference type="RefSeq" id="WP_029312092.1">
    <property type="nucleotide sequence ID" value="NZ_FTNE01000002.1"/>
</dbReference>
<dbReference type="EMBL" id="FTNE01000002">
    <property type="protein sequence ID" value="SIQ21078.1"/>
    <property type="molecule type" value="Genomic_DNA"/>
</dbReference>
<sequence length="142" mass="15792">MPNYWLVKSEPDAFSWDQQVANRIEPWTGVRNHMAKSNLKSMRLGDLAFFYHSNIGREIVGVVEIVREAYPDPSMEPGPKPQDWVAVDMQARAPLPQPVTLATIKSDPALTGIALIRLSRLSVCPISPEHWAHICTLGGYGA</sequence>
<dbReference type="CDD" id="cd21133">
    <property type="entry name" value="EVE"/>
    <property type="match status" value="1"/>
</dbReference>
<dbReference type="InterPro" id="IPR015947">
    <property type="entry name" value="PUA-like_sf"/>
</dbReference>
<dbReference type="Pfam" id="PF01878">
    <property type="entry name" value="EVE"/>
    <property type="match status" value="1"/>
</dbReference>
<evidence type="ECO:0000313" key="2">
    <source>
        <dbReference type="EMBL" id="SIQ21078.1"/>
    </source>
</evidence>
<comment type="caution">
    <text evidence="2">The sequence shown here is derived from an EMBL/GenBank/DDBJ whole genome shotgun (WGS) entry which is preliminary data.</text>
</comment>
<dbReference type="InterPro" id="IPR052181">
    <property type="entry name" value="5hmC_binding"/>
</dbReference>
<evidence type="ECO:0000259" key="1">
    <source>
        <dbReference type="Pfam" id="PF01878"/>
    </source>
</evidence>
<feature type="domain" description="EVE" evidence="1">
    <location>
        <begin position="3"/>
        <end position="136"/>
    </location>
</feature>
<keyword evidence="3" id="KW-1185">Reference proteome</keyword>
<accession>A0A8G2CI88</accession>
<dbReference type="SUPFAM" id="SSF88697">
    <property type="entry name" value="PUA domain-like"/>
    <property type="match status" value="1"/>
</dbReference>
<dbReference type="Gene3D" id="3.10.590.10">
    <property type="entry name" value="ph1033 like domains"/>
    <property type="match status" value="1"/>
</dbReference>
<name>A0A8G2CI88_ACIRU</name>
<dbReference type="Proteomes" id="UP000186308">
    <property type="component" value="Unassembled WGS sequence"/>
</dbReference>
<dbReference type="InterPro" id="IPR047197">
    <property type="entry name" value="THYN1-like_EVE"/>
</dbReference>
<gene>
    <name evidence="2" type="ORF">SAMN05421828_102216</name>
</gene>
<dbReference type="PANTHER" id="PTHR14087:SF7">
    <property type="entry name" value="THYMOCYTE NUCLEAR PROTEIN 1"/>
    <property type="match status" value="1"/>
</dbReference>